<protein>
    <recommendedName>
        <fullName evidence="1">Cation efflux protein cytoplasmic domain-containing protein</fullName>
    </recommendedName>
</protein>
<dbReference type="EMBL" id="PIQN01000009">
    <property type="protein sequence ID" value="PKA42694.1"/>
    <property type="molecule type" value="Genomic_DNA"/>
</dbReference>
<accession>A0A2N0D9D1</accession>
<gene>
    <name evidence="2" type="ORF">CWR43_14700</name>
</gene>
<dbReference type="Proteomes" id="UP000232164">
    <property type="component" value="Unassembled WGS sequence"/>
</dbReference>
<dbReference type="Pfam" id="PF16916">
    <property type="entry name" value="ZT_dimer"/>
    <property type="match status" value="1"/>
</dbReference>
<feature type="domain" description="Cation efflux protein cytoplasmic" evidence="1">
    <location>
        <begin position="2"/>
        <end position="49"/>
    </location>
</feature>
<name>A0A2N0D9D1_RHISU</name>
<evidence type="ECO:0000259" key="1">
    <source>
        <dbReference type="Pfam" id="PF16916"/>
    </source>
</evidence>
<reference evidence="2 3" key="1">
    <citation type="submission" date="2017-11" db="EMBL/GenBank/DDBJ databases">
        <authorList>
            <person name="Han C.G."/>
        </authorList>
    </citation>
    <scope>NUCLEOTIDE SEQUENCE [LARGE SCALE GENOMIC DNA]</scope>
    <source>
        <strain evidence="2 3">HCNT1</strain>
    </source>
</reference>
<evidence type="ECO:0000313" key="3">
    <source>
        <dbReference type="Proteomes" id="UP000232164"/>
    </source>
</evidence>
<dbReference type="InterPro" id="IPR027470">
    <property type="entry name" value="Cation_efflux_CTD"/>
</dbReference>
<reference evidence="2 3" key="2">
    <citation type="submission" date="2017-12" db="EMBL/GenBank/DDBJ databases">
        <title>Genome sequence of Rhizobium sullae HCNT1 isolated from Sulla coronaria nodules and featuring peculiar denitrification phenotypes.</title>
        <authorList>
            <person name="De Diego-Diaz B."/>
            <person name="Treu L."/>
            <person name="Campanaro S."/>
            <person name="Da Silva Duarte V."/>
            <person name="Basaglia M."/>
            <person name="Favaro L."/>
            <person name="Casella S."/>
            <person name="Squartini A."/>
        </authorList>
    </citation>
    <scope>NUCLEOTIDE SEQUENCE [LARGE SCALE GENOMIC DNA]</scope>
    <source>
        <strain evidence="2 3">HCNT1</strain>
    </source>
</reference>
<sequence length="61" mass="7016">MWSTSNDEISFTAHVTLKPGDDRAAVRREIEKVLKERFGIHHTTIQVESEAETHEGAIFHR</sequence>
<proteinExistence type="predicted"/>
<comment type="caution">
    <text evidence="2">The sequence shown here is derived from an EMBL/GenBank/DDBJ whole genome shotgun (WGS) entry which is preliminary data.</text>
</comment>
<evidence type="ECO:0000313" key="2">
    <source>
        <dbReference type="EMBL" id="PKA42694.1"/>
    </source>
</evidence>
<organism evidence="2 3">
    <name type="scientific">Rhizobium sullae</name>
    <name type="common">Rhizobium hedysari</name>
    <dbReference type="NCBI Taxonomy" id="50338"/>
    <lineage>
        <taxon>Bacteria</taxon>
        <taxon>Pseudomonadati</taxon>
        <taxon>Pseudomonadota</taxon>
        <taxon>Alphaproteobacteria</taxon>
        <taxon>Hyphomicrobiales</taxon>
        <taxon>Rhizobiaceae</taxon>
        <taxon>Rhizobium/Agrobacterium group</taxon>
        <taxon>Rhizobium</taxon>
    </lineage>
</organism>
<dbReference type="AlphaFoldDB" id="A0A2N0D9D1"/>